<organism evidence="3">
    <name type="scientific">marine sediment metagenome</name>
    <dbReference type="NCBI Taxonomy" id="412755"/>
    <lineage>
        <taxon>unclassified sequences</taxon>
        <taxon>metagenomes</taxon>
        <taxon>ecological metagenomes</taxon>
    </lineage>
</organism>
<feature type="non-terminal residue" evidence="3">
    <location>
        <position position="1"/>
    </location>
</feature>
<reference evidence="3" key="1">
    <citation type="journal article" date="2015" name="Nature">
        <title>Complex archaea that bridge the gap between prokaryotes and eukaryotes.</title>
        <authorList>
            <person name="Spang A."/>
            <person name="Saw J.H."/>
            <person name="Jorgensen S.L."/>
            <person name="Zaremba-Niedzwiedzka K."/>
            <person name="Martijn J."/>
            <person name="Lind A.E."/>
            <person name="van Eijk R."/>
            <person name="Schleper C."/>
            <person name="Guy L."/>
            <person name="Ettema T.J."/>
        </authorList>
    </citation>
    <scope>NUCLEOTIDE SEQUENCE</scope>
</reference>
<feature type="domain" description="DUF4224" evidence="2">
    <location>
        <begin position="1"/>
        <end position="24"/>
    </location>
</feature>
<sequence>AQATWLSDNGYSFDLRRDGRPNVLIEQVRERQCKNTESTPGPDLSWMDQGS</sequence>
<protein>
    <recommendedName>
        <fullName evidence="2">DUF4224 domain-containing protein</fullName>
    </recommendedName>
</protein>
<proteinExistence type="predicted"/>
<name>A0A0F9AGV9_9ZZZZ</name>
<accession>A0A0F9AGV9</accession>
<dbReference type="EMBL" id="LAZR01042741">
    <property type="protein sequence ID" value="KKL08779.1"/>
    <property type="molecule type" value="Genomic_DNA"/>
</dbReference>
<evidence type="ECO:0000259" key="2">
    <source>
        <dbReference type="Pfam" id="PF13986"/>
    </source>
</evidence>
<feature type="region of interest" description="Disordered" evidence="1">
    <location>
        <begin position="27"/>
        <end position="51"/>
    </location>
</feature>
<gene>
    <name evidence="3" type="ORF">LCGC14_2572440</name>
</gene>
<dbReference type="Pfam" id="PF13986">
    <property type="entry name" value="DUF4224"/>
    <property type="match status" value="1"/>
</dbReference>
<dbReference type="InterPro" id="IPR025319">
    <property type="entry name" value="DUF4224"/>
</dbReference>
<comment type="caution">
    <text evidence="3">The sequence shown here is derived from an EMBL/GenBank/DDBJ whole genome shotgun (WGS) entry which is preliminary data.</text>
</comment>
<evidence type="ECO:0000256" key="1">
    <source>
        <dbReference type="SAM" id="MobiDB-lite"/>
    </source>
</evidence>
<evidence type="ECO:0000313" key="3">
    <source>
        <dbReference type="EMBL" id="KKL08779.1"/>
    </source>
</evidence>
<dbReference type="AlphaFoldDB" id="A0A0F9AGV9"/>